<dbReference type="AlphaFoldDB" id="A0A423MSN3"/>
<name>A0A423MSN3_PSEFL</name>
<dbReference type="RefSeq" id="WP_123377026.1">
    <property type="nucleotide sequence ID" value="NZ_MOBY01000033.1"/>
</dbReference>
<evidence type="ECO:0000313" key="1">
    <source>
        <dbReference type="EMBL" id="RON88149.1"/>
    </source>
</evidence>
<comment type="caution">
    <text evidence="1">The sequence shown here is derived from an EMBL/GenBank/DDBJ whole genome shotgun (WGS) entry which is preliminary data.</text>
</comment>
<proteinExistence type="predicted"/>
<dbReference type="Proteomes" id="UP000283650">
    <property type="component" value="Unassembled WGS sequence"/>
</dbReference>
<evidence type="ECO:0000313" key="2">
    <source>
        <dbReference type="Proteomes" id="UP000283650"/>
    </source>
</evidence>
<sequence>MTEPLYLSKSAFAARIGKAPSTITWLKDNGRLVMAPDGKRVDVYATESLIKETSDPSKAGVVARHERERQFKEGFSTAVPEPSPPFLQAAQPASLSAADALPDFQKARARKEHFASLSVEADFYKDQGVLVESAVVDRAAFDTGRLLRDLLMTMPTQIAPELAAMSDPWTVEKHLLAALRRTLEDAERMSSADLQRALSNAGN</sequence>
<accession>A0A423MSN3</accession>
<organism evidence="1 2">
    <name type="scientific">Pseudomonas fluorescens</name>
    <dbReference type="NCBI Taxonomy" id="294"/>
    <lineage>
        <taxon>Bacteria</taxon>
        <taxon>Pseudomonadati</taxon>
        <taxon>Pseudomonadota</taxon>
        <taxon>Gammaproteobacteria</taxon>
        <taxon>Pseudomonadales</taxon>
        <taxon>Pseudomonadaceae</taxon>
        <taxon>Pseudomonas</taxon>
    </lineage>
</organism>
<reference evidence="1 2" key="1">
    <citation type="submission" date="2016-10" db="EMBL/GenBank/DDBJ databases">
        <title>Comparative genome analysis of multiple Pseudomonas spp. focuses on biocontrol and plant growth promoting traits.</title>
        <authorList>
            <person name="Tao X.-Y."/>
            <person name="Taylor C.G."/>
        </authorList>
    </citation>
    <scope>NUCLEOTIDE SEQUENCE [LARGE SCALE GENOMIC DNA]</scope>
    <source>
        <strain evidence="1 2">2F9</strain>
    </source>
</reference>
<protein>
    <submittedName>
        <fullName evidence="1">Terminase small subunit</fullName>
    </submittedName>
</protein>
<gene>
    <name evidence="1" type="ORF">BK672_28630</name>
</gene>
<dbReference type="EMBL" id="MOBY01000033">
    <property type="protein sequence ID" value="RON88149.1"/>
    <property type="molecule type" value="Genomic_DNA"/>
</dbReference>